<comment type="caution">
    <text evidence="3">The sequence shown here is derived from an EMBL/GenBank/DDBJ whole genome shotgun (WGS) entry which is preliminary data.</text>
</comment>
<proteinExistence type="predicted"/>
<feature type="non-terminal residue" evidence="3">
    <location>
        <position position="1"/>
    </location>
</feature>
<gene>
    <name evidence="3" type="ORF">I8J34_24400</name>
</gene>
<dbReference type="Pfam" id="PF00501">
    <property type="entry name" value="AMP-binding"/>
    <property type="match status" value="1"/>
</dbReference>
<dbReference type="PANTHER" id="PTHR24095">
    <property type="entry name" value="ACETYL-COENZYME A SYNTHETASE"/>
    <property type="match status" value="1"/>
</dbReference>
<evidence type="ECO:0000313" key="4">
    <source>
        <dbReference type="Proteomes" id="UP000694660"/>
    </source>
</evidence>
<accession>A0A944DFU8</accession>
<sequence length="97" mass="10723">HGPDWPGWFVGGELDLFENLVGRRARATPDQPAMLWESEDGDLSRFTWRELDDAARRLTTALARLGVCPAERSAVFLPMVPETAVVFLAAARLCAIV</sequence>
<keyword evidence="1" id="KW-0007">Acetylation</keyword>
<dbReference type="Gene3D" id="3.40.50.12780">
    <property type="entry name" value="N-terminal domain of ligase-like"/>
    <property type="match status" value="1"/>
</dbReference>
<dbReference type="AlphaFoldDB" id="A0A944DFU8"/>
<dbReference type="InterPro" id="IPR042099">
    <property type="entry name" value="ANL_N_sf"/>
</dbReference>
<keyword evidence="4" id="KW-1185">Reference proteome</keyword>
<dbReference type="GO" id="GO:0006085">
    <property type="term" value="P:acetyl-CoA biosynthetic process"/>
    <property type="evidence" value="ECO:0007669"/>
    <property type="project" value="TreeGrafter"/>
</dbReference>
<reference evidence="4" key="1">
    <citation type="journal article" date="2022" name="ISME J.">
        <title>Genetic and phylogenetic analysis of dissimilatory iodate-reducing bacteria identifies potential niches across the world's oceans.</title>
        <authorList>
            <person name="Reyes-Umana V."/>
            <person name="Henning Z."/>
            <person name="Lee K."/>
            <person name="Barnum T.P."/>
            <person name="Coates J.D."/>
        </authorList>
    </citation>
    <scope>NUCLEOTIDE SEQUENCE [LARGE SCALE GENOMIC DNA]</scope>
    <source>
        <strain evidence="4">IR12</strain>
    </source>
</reference>
<dbReference type="Proteomes" id="UP000694660">
    <property type="component" value="Unassembled WGS sequence"/>
</dbReference>
<protein>
    <submittedName>
        <fullName evidence="3">AMP-binding protein</fullName>
    </submittedName>
</protein>
<dbReference type="EMBL" id="JAEKFT010000164">
    <property type="protein sequence ID" value="MBT0964326.1"/>
    <property type="molecule type" value="Genomic_DNA"/>
</dbReference>
<organism evidence="3 4">
    <name type="scientific">Denitromonas iodatirespirans</name>
    <dbReference type="NCBI Taxonomy" id="2795389"/>
    <lineage>
        <taxon>Bacteria</taxon>
        <taxon>Pseudomonadati</taxon>
        <taxon>Pseudomonadota</taxon>
        <taxon>Betaproteobacteria</taxon>
        <taxon>Rhodocyclales</taxon>
        <taxon>Zoogloeaceae</taxon>
        <taxon>Denitromonas</taxon>
    </lineage>
</organism>
<feature type="domain" description="AMP-dependent synthetase/ligase" evidence="2">
    <location>
        <begin position="23"/>
        <end position="96"/>
    </location>
</feature>
<evidence type="ECO:0000313" key="3">
    <source>
        <dbReference type="EMBL" id="MBT0964326.1"/>
    </source>
</evidence>
<dbReference type="PANTHER" id="PTHR24095:SF14">
    <property type="entry name" value="ACETYL-COENZYME A SYNTHETASE 1"/>
    <property type="match status" value="1"/>
</dbReference>
<dbReference type="SUPFAM" id="SSF56801">
    <property type="entry name" value="Acetyl-CoA synthetase-like"/>
    <property type="match status" value="1"/>
</dbReference>
<name>A0A944DFU8_DENI1</name>
<evidence type="ECO:0000259" key="2">
    <source>
        <dbReference type="Pfam" id="PF00501"/>
    </source>
</evidence>
<feature type="non-terminal residue" evidence="3">
    <location>
        <position position="97"/>
    </location>
</feature>
<dbReference type="GO" id="GO:0003987">
    <property type="term" value="F:acetate-CoA ligase activity"/>
    <property type="evidence" value="ECO:0007669"/>
    <property type="project" value="TreeGrafter"/>
</dbReference>
<evidence type="ECO:0000256" key="1">
    <source>
        <dbReference type="ARBA" id="ARBA00022990"/>
    </source>
</evidence>
<dbReference type="RefSeq" id="WP_214364217.1">
    <property type="nucleotide sequence ID" value="NZ_JAEKFT010000164.1"/>
</dbReference>
<dbReference type="InterPro" id="IPR000873">
    <property type="entry name" value="AMP-dep_synth/lig_dom"/>
</dbReference>